<feature type="compositionally biased region" description="Low complexity" evidence="1">
    <location>
        <begin position="1084"/>
        <end position="1094"/>
    </location>
</feature>
<accession>A0A1V6YEI5</accession>
<dbReference type="AlphaFoldDB" id="A0A1V6YEI5"/>
<feature type="compositionally biased region" description="Polar residues" evidence="1">
    <location>
        <begin position="149"/>
        <end position="162"/>
    </location>
</feature>
<feature type="compositionally biased region" description="Basic and acidic residues" evidence="1">
    <location>
        <begin position="1112"/>
        <end position="1125"/>
    </location>
</feature>
<feature type="region of interest" description="Disordered" evidence="1">
    <location>
        <begin position="1"/>
        <end position="180"/>
    </location>
</feature>
<dbReference type="OMA" id="YEDLDPW"/>
<feature type="compositionally biased region" description="Pro residues" evidence="1">
    <location>
        <begin position="116"/>
        <end position="147"/>
    </location>
</feature>
<feature type="compositionally biased region" description="Pro residues" evidence="1">
    <location>
        <begin position="462"/>
        <end position="472"/>
    </location>
</feature>
<dbReference type="EMBL" id="MOOB01000023">
    <property type="protein sequence ID" value="OQE85857.1"/>
    <property type="molecule type" value="Genomic_DNA"/>
</dbReference>
<feature type="compositionally biased region" description="Polar residues" evidence="1">
    <location>
        <begin position="342"/>
        <end position="382"/>
    </location>
</feature>
<evidence type="ECO:0000313" key="4">
    <source>
        <dbReference type="Proteomes" id="UP000191691"/>
    </source>
</evidence>
<reference evidence="2" key="3">
    <citation type="submission" date="2021-07" db="EMBL/GenBank/DDBJ databases">
        <authorList>
            <person name="Branca A.L. A."/>
        </authorList>
    </citation>
    <scope>NUCLEOTIDE SEQUENCE</scope>
</reference>
<feature type="compositionally biased region" description="Low complexity" evidence="1">
    <location>
        <begin position="40"/>
        <end position="53"/>
    </location>
</feature>
<organism evidence="3 4">
    <name type="scientific">Penicillium nalgiovense</name>
    <dbReference type="NCBI Taxonomy" id="60175"/>
    <lineage>
        <taxon>Eukaryota</taxon>
        <taxon>Fungi</taxon>
        <taxon>Dikarya</taxon>
        <taxon>Ascomycota</taxon>
        <taxon>Pezizomycotina</taxon>
        <taxon>Eurotiomycetes</taxon>
        <taxon>Eurotiomycetidae</taxon>
        <taxon>Eurotiales</taxon>
        <taxon>Aspergillaceae</taxon>
        <taxon>Penicillium</taxon>
    </lineage>
</organism>
<dbReference type="Proteomes" id="UP000191691">
    <property type="component" value="Unassembled WGS sequence"/>
</dbReference>
<proteinExistence type="predicted"/>
<feature type="region of interest" description="Disordered" evidence="1">
    <location>
        <begin position="455"/>
        <end position="519"/>
    </location>
</feature>
<feature type="region of interest" description="Disordered" evidence="1">
    <location>
        <begin position="618"/>
        <end position="639"/>
    </location>
</feature>
<gene>
    <name evidence="3" type="ORF">PENNAL_c0023G05444</name>
    <name evidence="2" type="ORF">PNAL_LOCUS1215</name>
</gene>
<feature type="region of interest" description="Disordered" evidence="1">
    <location>
        <begin position="227"/>
        <end position="320"/>
    </location>
</feature>
<evidence type="ECO:0000256" key="1">
    <source>
        <dbReference type="SAM" id="MobiDB-lite"/>
    </source>
</evidence>
<feature type="compositionally biased region" description="Polar residues" evidence="1">
    <location>
        <begin position="1069"/>
        <end position="1078"/>
    </location>
</feature>
<reference evidence="4" key="2">
    <citation type="journal article" date="2017" name="Nat. Microbiol.">
        <title>Global analysis of biosynthetic gene clusters reveals vast potential of secondary metabolite production in Penicillium species.</title>
        <authorList>
            <person name="Nielsen J.C."/>
            <person name="Grijseels S."/>
            <person name="Prigent S."/>
            <person name="Ji B."/>
            <person name="Dainat J."/>
            <person name="Nielsen K.F."/>
            <person name="Frisvad J.C."/>
            <person name="Workman M."/>
            <person name="Nielsen J."/>
        </authorList>
    </citation>
    <scope>NUCLEOTIDE SEQUENCE [LARGE SCALE GENOMIC DNA]</scope>
    <source>
        <strain evidence="4">IBT 13039</strain>
    </source>
</reference>
<dbReference type="PANTHER" id="PTHR24216">
    <property type="entry name" value="PAXILLIN-RELATED"/>
    <property type="match status" value="1"/>
</dbReference>
<dbReference type="PRINTS" id="PR01217">
    <property type="entry name" value="PRICHEXTENSN"/>
</dbReference>
<feature type="compositionally biased region" description="Low complexity" evidence="1">
    <location>
        <begin position="165"/>
        <end position="176"/>
    </location>
</feature>
<comment type="caution">
    <text evidence="3">The sequence shown here is derived from an EMBL/GenBank/DDBJ whole genome shotgun (WGS) entry which is preliminary data.</text>
</comment>
<dbReference type="EMBL" id="CAJVNV010000033">
    <property type="protein sequence ID" value="CAG7977218.1"/>
    <property type="molecule type" value="Genomic_DNA"/>
</dbReference>
<keyword evidence="4" id="KW-1185">Reference proteome</keyword>
<dbReference type="PANTHER" id="PTHR24216:SF65">
    <property type="entry name" value="PAXILLIN-LIKE PROTEIN 1"/>
    <property type="match status" value="1"/>
</dbReference>
<feature type="compositionally biased region" description="Polar residues" evidence="1">
    <location>
        <begin position="100"/>
        <end position="109"/>
    </location>
</feature>
<dbReference type="Proteomes" id="UP001153461">
    <property type="component" value="Unassembled WGS sequence"/>
</dbReference>
<feature type="compositionally biased region" description="Polar residues" evidence="1">
    <location>
        <begin position="55"/>
        <end position="78"/>
    </location>
</feature>
<feature type="compositionally biased region" description="Low complexity" evidence="1">
    <location>
        <begin position="270"/>
        <end position="286"/>
    </location>
</feature>
<name>A0A1V6YEI5_PENNA</name>
<evidence type="ECO:0000313" key="3">
    <source>
        <dbReference type="EMBL" id="OQE85857.1"/>
    </source>
</evidence>
<feature type="region of interest" description="Disordered" evidence="1">
    <location>
        <begin position="337"/>
        <end position="405"/>
    </location>
</feature>
<feature type="compositionally biased region" description="Polar residues" evidence="1">
    <location>
        <begin position="287"/>
        <end position="298"/>
    </location>
</feature>
<reference evidence="3" key="1">
    <citation type="submission" date="2016-10" db="EMBL/GenBank/DDBJ databases">
        <title>Uncovering the secondary metabolism of Penicillium species provides insights into the evolution of 6-MSA pathways.</title>
        <authorList>
            <person name="Nielsen J.C."/>
            <person name="Nielsen J."/>
        </authorList>
    </citation>
    <scope>NUCLEOTIDE SEQUENCE [LARGE SCALE GENOMIC DNA]</scope>
    <source>
        <strain evidence="3">IBT 13039</strain>
    </source>
</reference>
<feature type="compositionally biased region" description="Low complexity" evidence="1">
    <location>
        <begin position="619"/>
        <end position="637"/>
    </location>
</feature>
<evidence type="ECO:0000313" key="2">
    <source>
        <dbReference type="EMBL" id="CAG7977218.1"/>
    </source>
</evidence>
<feature type="compositionally biased region" description="Pro residues" evidence="1">
    <location>
        <begin position="23"/>
        <end position="39"/>
    </location>
</feature>
<protein>
    <submittedName>
        <fullName evidence="3">Uncharacterized protein</fullName>
    </submittedName>
</protein>
<feature type="region of interest" description="Disordered" evidence="1">
    <location>
        <begin position="1060"/>
        <end position="1134"/>
    </location>
</feature>
<dbReference type="OrthoDB" id="4349176at2759"/>
<dbReference type="STRING" id="60175.A0A1V6YEI5"/>
<sequence>MHGQSNRPDPPPQPEWRRIPSQPSQPGPPPPPPRPPVSPYSPAAPYSPATYGPISNPQRLPSPSAGADTTTWGVRFNQSSGPPLPPRPSSTNEQRYAYGQSPSNLSVTAPFNRIQPSPPPPPYTPTPPAAPPPPPPPTGVPQPPPKIPQGTQHVQALQSDQTGRAPLLAQGAGPAAMTGSYNFRPAPILNTNTTSISASALGVGTPSDWEHLGPTPGHFDDAAWFPPRKTPPLHHEEFQPQPKLPADTSNVSVGNESDIVARPRTDTNETISSTISGAAQSGQGSSNSPVSPCTTHGISTPPPPARVDTTGSGLSIGGRPERIDNVIDAWVRPLSPAHEPVQSENQGRTGAFYQNSPVERSQSAQTSSSVPDHLRSSSNSSARIVERPRWAAMPKTQDPFEDLDPWSKSSLERYVAMLRKEAVADLDEERYKIFTTFMAKETKLREILYNIEHEPESKPLTPRAPDPAPPQPLSIFNKNEPPVESGLIPVASEEISPPSVATPTEDEDLDDVRSEYSSGGRPLLANQAQRASLFVPSLSTVLSGAESSLSRPLSVISADTQKQVLEPLTTNPPRPIYTPFQYTEGPQRGSDNLTFARPAYQAYSDLRQAAVNGRVMSNAQAPTSRSRSSTALASPSQTDDETFLGLIRHKSVAYSKPAGRNSPPLPLLPETLRQGRPRGLVEELRTIVWTPLDKQSESSWHITTREELENFPDDFSYIQRTVDQWEETALARRQKLEQARTARQEGSEQHIDDLFNGKEIGYADINTLEEDFRQTEARVQLEEERREVDEFMTHVFNPLDEGLKNEISALRKSYDSALSQLDRDKQVKGSPSERGSPSVTMKMVNDIHNKLEIRFQKRLELALDCERRRKRAERRPLVVMGDIAGLQKLDGEFDQMERRNILEACKDRDDRANRLMDSFDDAILHGLGLNQRLLDEVASKAARLDTATLRASGLPDAEIEQILKSAATFAASLRADSEAIIRSAGVADMSLNDADYGVSVAEARYATSDPDIFDRLGDEKKKEDEKIQDELNSKLQSIQEGPVQIEATIQRLLLGLHNDPQAAAPMSPVQGSSPTNPSGEVALPPSLRPSTTTPGPSPSPAPVSQSTDEDLEHIQRLRRALEAAKQRNAARGQH</sequence>